<keyword evidence="10" id="KW-0328">Glycosyltransferase</keyword>
<proteinExistence type="inferred from homology"/>
<evidence type="ECO:0000256" key="1">
    <source>
        <dbReference type="ARBA" id="ARBA00004861"/>
    </source>
</evidence>
<dbReference type="STRING" id="543379.A0A232EWX5"/>
<evidence type="ECO:0000313" key="26">
    <source>
        <dbReference type="Proteomes" id="UP000215335"/>
    </source>
</evidence>
<dbReference type="Gene3D" id="3.40.50.2020">
    <property type="match status" value="1"/>
</dbReference>
<dbReference type="InterPro" id="IPR013785">
    <property type="entry name" value="Aldolase_TIM"/>
</dbReference>
<evidence type="ECO:0000313" key="25">
    <source>
        <dbReference type="EMBL" id="OXU22847.1"/>
    </source>
</evidence>
<evidence type="ECO:0000256" key="10">
    <source>
        <dbReference type="ARBA" id="ARBA00022676"/>
    </source>
</evidence>
<evidence type="ECO:0000256" key="8">
    <source>
        <dbReference type="ARBA" id="ARBA00015047"/>
    </source>
</evidence>
<dbReference type="EC" id="2.4.2.10" evidence="5"/>
<comment type="catalytic activity">
    <reaction evidence="20">
        <text>L-seryl-[protein] + ATP = O-phospho-L-seryl-[protein] + ADP + H(+)</text>
        <dbReference type="Rhea" id="RHEA:17989"/>
        <dbReference type="Rhea" id="RHEA-COMP:9863"/>
        <dbReference type="Rhea" id="RHEA-COMP:11604"/>
        <dbReference type="ChEBI" id="CHEBI:15378"/>
        <dbReference type="ChEBI" id="CHEBI:29999"/>
        <dbReference type="ChEBI" id="CHEBI:30616"/>
        <dbReference type="ChEBI" id="CHEBI:83421"/>
        <dbReference type="ChEBI" id="CHEBI:456216"/>
        <dbReference type="EC" id="2.7.11.22"/>
    </reaction>
</comment>
<keyword evidence="9" id="KW-0723">Serine/threonine-protein kinase</keyword>
<feature type="active site" description="For OMPdecase activity" evidence="21">
    <location>
        <position position="729"/>
    </location>
</feature>
<dbReference type="GO" id="GO:0004693">
    <property type="term" value="F:cyclin-dependent protein serine/threonine kinase activity"/>
    <property type="evidence" value="ECO:0007669"/>
    <property type="project" value="UniProtKB-EC"/>
</dbReference>
<dbReference type="CDD" id="cd04725">
    <property type="entry name" value="OMP_decarboxylase_like"/>
    <property type="match status" value="1"/>
</dbReference>
<dbReference type="UniPathway" id="UPA00070">
    <property type="reaction ID" value="UER00119"/>
</dbReference>
<evidence type="ECO:0000259" key="24">
    <source>
        <dbReference type="PROSITE" id="PS50011"/>
    </source>
</evidence>
<dbReference type="FunFam" id="1.10.510.10:FF:000624">
    <property type="entry name" value="Mitogen-activated protein kinase"/>
    <property type="match status" value="1"/>
</dbReference>
<keyword evidence="15 23" id="KW-0067">ATP-binding</keyword>
<dbReference type="FunFam" id="3.40.50.2020:FF:000025">
    <property type="entry name" value="Uridine monophosphate synthetase"/>
    <property type="match status" value="1"/>
</dbReference>
<dbReference type="PROSITE" id="PS50011">
    <property type="entry name" value="PROTEIN_KINASE_DOM"/>
    <property type="match status" value="1"/>
</dbReference>
<keyword evidence="12 23" id="KW-0547">Nucleotide-binding</keyword>
<evidence type="ECO:0000256" key="16">
    <source>
        <dbReference type="ARBA" id="ARBA00022975"/>
    </source>
</evidence>
<keyword evidence="13" id="KW-0418">Kinase</keyword>
<keyword evidence="26" id="KW-1185">Reference proteome</keyword>
<dbReference type="InterPro" id="IPR000719">
    <property type="entry name" value="Prot_kinase_dom"/>
</dbReference>
<evidence type="ECO:0000256" key="5">
    <source>
        <dbReference type="ARBA" id="ARBA00011971"/>
    </source>
</evidence>
<dbReference type="InterPro" id="IPR014732">
    <property type="entry name" value="OMPdecase"/>
</dbReference>
<dbReference type="PROSITE" id="PS00108">
    <property type="entry name" value="PROTEIN_KINASE_ST"/>
    <property type="match status" value="1"/>
</dbReference>
<evidence type="ECO:0000256" key="6">
    <source>
        <dbReference type="ARBA" id="ARBA00012321"/>
    </source>
</evidence>
<dbReference type="GO" id="GO:0004590">
    <property type="term" value="F:orotidine-5'-phosphate decarboxylase activity"/>
    <property type="evidence" value="ECO:0007669"/>
    <property type="project" value="UniProtKB-EC"/>
</dbReference>
<keyword evidence="16" id="KW-0665">Pyrimidine biosynthesis</keyword>
<evidence type="ECO:0000256" key="20">
    <source>
        <dbReference type="ARBA" id="ARBA00048367"/>
    </source>
</evidence>
<dbReference type="NCBIfam" id="TIGR00336">
    <property type="entry name" value="pyrE"/>
    <property type="match status" value="1"/>
</dbReference>
<dbReference type="InterPro" id="IPR029057">
    <property type="entry name" value="PRTase-like"/>
</dbReference>
<dbReference type="Gene3D" id="3.30.200.20">
    <property type="entry name" value="Phosphorylase Kinase, domain 1"/>
    <property type="match status" value="1"/>
</dbReference>
<feature type="binding site" evidence="22">
    <location>
        <position position="863"/>
    </location>
    <ligand>
        <name>substrate</name>
    </ligand>
</feature>
<dbReference type="GO" id="GO:0044205">
    <property type="term" value="P:'de novo' UMP biosynthetic process"/>
    <property type="evidence" value="ECO:0007669"/>
    <property type="project" value="UniProtKB-UniPathway"/>
</dbReference>
<dbReference type="SMART" id="SM00934">
    <property type="entry name" value="OMPdecase"/>
    <property type="match status" value="1"/>
</dbReference>
<evidence type="ECO:0000256" key="11">
    <source>
        <dbReference type="ARBA" id="ARBA00022679"/>
    </source>
</evidence>
<dbReference type="OrthoDB" id="548217at2759"/>
<dbReference type="SUPFAM" id="SSF56112">
    <property type="entry name" value="Protein kinase-like (PK-like)"/>
    <property type="match status" value="1"/>
</dbReference>
<keyword evidence="14" id="KW-0210">Decarboxylase</keyword>
<evidence type="ECO:0000256" key="13">
    <source>
        <dbReference type="ARBA" id="ARBA00022777"/>
    </source>
</evidence>
<keyword evidence="17" id="KW-0456">Lyase</keyword>
<comment type="pathway">
    <text evidence="1">Pyrimidine metabolism; UMP biosynthesis via de novo pathway; UMP from orotate: step 2/2.</text>
</comment>
<feature type="binding site" evidence="22">
    <location>
        <position position="862"/>
    </location>
    <ligand>
        <name>substrate</name>
    </ligand>
</feature>
<comment type="similarity">
    <text evidence="3">In the N-terminal section; belongs to the purine/pyrimidine phosphoribosyltransferase family.</text>
</comment>
<evidence type="ECO:0000256" key="3">
    <source>
        <dbReference type="ARBA" id="ARBA00006221"/>
    </source>
</evidence>
<dbReference type="Proteomes" id="UP000215335">
    <property type="component" value="Unassembled WGS sequence"/>
</dbReference>
<evidence type="ECO:0000256" key="23">
    <source>
        <dbReference type="PROSITE-ProRule" id="PRU10141"/>
    </source>
</evidence>
<dbReference type="Pfam" id="PF00069">
    <property type="entry name" value="Pkinase"/>
    <property type="match status" value="1"/>
</dbReference>
<dbReference type="Pfam" id="PF00215">
    <property type="entry name" value="OMPdecase"/>
    <property type="match status" value="1"/>
</dbReference>
<evidence type="ECO:0000256" key="12">
    <source>
        <dbReference type="ARBA" id="ARBA00022741"/>
    </source>
</evidence>
<dbReference type="InterPro" id="IPR008271">
    <property type="entry name" value="Ser/Thr_kinase_AS"/>
</dbReference>
<dbReference type="GO" id="GO:0004588">
    <property type="term" value="F:orotate phosphoribosyltransferase activity"/>
    <property type="evidence" value="ECO:0007669"/>
    <property type="project" value="UniProtKB-EC"/>
</dbReference>
<sequence>MDKYENIEVVGEGSYGIVMKCRHKETGQVVAIKKFLESVDNVHVRKLAFREIRMLKRLRHENLVSLIEVFRRKKRFYLVFEYLDHTILDELEAVGGGLGLELSRRHIFQVLRGLNFCHNNHIMHRDVKPENVLVSPHGVIKLCDFGFARIVSGPNESCTDYVATRWYRAPELLVGDPRYGRAVDTWAAGCLFAEMLTGEPLFPGDSDVDQLFRITRLLGGLCGRHQSLMNRSSNARSEARALRKASIESLSYRSSSGTNNPGAGIHRGSSGALPSLRALLPSCSSTCLDFLSQCLRMDPETRPSCANLLQHPLFMQDCFAEKFLLELREYVAQEASENPLLQMRRDEERRLSVLSLEEPQRIYSGAARWHMKLIPSMSHEKPADHTDTSRNSLNQALRSRLFSVVAVVSRCTSGIKIEQMDTKTKLRELAVELYDVGAIKYGDFVTKVGLKTPIYIDLRVIISYPKLLVQISKMLWSLMDDQSQYSHICGVPYTALPIATVISAETNVPMIIRRKEAKSYGTKKLIEGVFVPGDSTVIVEDIITSGSSVLETAQDLIREGLRIGTALVIVDREQGGKKNLESAGIKVKSLFKITELMQALMEAERLSPGSVSVVADYIRKVEAPMKIDKIVSDPRLSQDFATRAKSAKNPVASNLLKLMASKKTTICLAADFTKTSSILEIADLTGPHIAALKIHVDIVEDFSRDFIAKLKSLATNHSFLLMEDRKFADIGYVVSQQLSQGLYRISEWADLITVHAVPGKGILDGIRTGWDRLTDQRGLFIVAEMSSAGTLTTGDYSNAATSMAKDDASVAGFVCQKNVFSDPGLVQLTPGVKLVRSGDDFGQQYNTPEDVVKSGADLVVVGRGITDAEDKLQAVLQYKKMLFEAYEKRLRSD</sequence>
<dbReference type="InterPro" id="IPR004467">
    <property type="entry name" value="Or_phspho_trans_dom"/>
</dbReference>
<dbReference type="InterPro" id="IPR000836">
    <property type="entry name" value="PRTase_dom"/>
</dbReference>
<evidence type="ECO:0000256" key="22">
    <source>
        <dbReference type="PIRSR" id="PIRSR614732-2"/>
    </source>
</evidence>
<feature type="active site" description="For OMPdecase activity" evidence="21">
    <location>
        <position position="724"/>
    </location>
</feature>
<dbReference type="InterPro" id="IPR011060">
    <property type="entry name" value="RibuloseP-bd_barrel"/>
</dbReference>
<dbReference type="AlphaFoldDB" id="A0A232EWX5"/>
<dbReference type="Gene3D" id="3.20.20.70">
    <property type="entry name" value="Aldolase class I"/>
    <property type="match status" value="1"/>
</dbReference>
<feature type="binding site" evidence="22">
    <location>
        <position position="843"/>
    </location>
    <ligand>
        <name>substrate</name>
    </ligand>
</feature>
<dbReference type="PROSITE" id="PS00107">
    <property type="entry name" value="PROTEIN_KINASE_ATP"/>
    <property type="match status" value="1"/>
</dbReference>
<dbReference type="InterPro" id="IPR001754">
    <property type="entry name" value="OMPdeCOase_dom"/>
</dbReference>
<gene>
    <name evidence="25" type="ORF">TSAR_004592</name>
</gene>
<evidence type="ECO:0000256" key="21">
    <source>
        <dbReference type="PIRSR" id="PIRSR614732-1"/>
    </source>
</evidence>
<dbReference type="SMART" id="SM00220">
    <property type="entry name" value="S_TKc"/>
    <property type="match status" value="1"/>
</dbReference>
<dbReference type="InterPro" id="IPR017441">
    <property type="entry name" value="Protein_kinase_ATP_BS"/>
</dbReference>
<dbReference type="SUPFAM" id="SSF51366">
    <property type="entry name" value="Ribulose-phoshate binding barrel"/>
    <property type="match status" value="1"/>
</dbReference>
<feature type="domain" description="Protein kinase" evidence="24">
    <location>
        <begin position="4"/>
        <end position="314"/>
    </location>
</feature>
<evidence type="ECO:0000256" key="19">
    <source>
        <dbReference type="ARBA" id="ARBA00047811"/>
    </source>
</evidence>
<feature type="binding site" evidence="22">
    <location>
        <position position="693"/>
    </location>
    <ligand>
        <name>substrate</name>
    </ligand>
</feature>
<organism evidence="25 26">
    <name type="scientific">Trichomalopsis sarcophagae</name>
    <dbReference type="NCBI Taxonomy" id="543379"/>
    <lineage>
        <taxon>Eukaryota</taxon>
        <taxon>Metazoa</taxon>
        <taxon>Ecdysozoa</taxon>
        <taxon>Arthropoda</taxon>
        <taxon>Hexapoda</taxon>
        <taxon>Insecta</taxon>
        <taxon>Pterygota</taxon>
        <taxon>Neoptera</taxon>
        <taxon>Endopterygota</taxon>
        <taxon>Hymenoptera</taxon>
        <taxon>Apocrita</taxon>
        <taxon>Proctotrupomorpha</taxon>
        <taxon>Chalcidoidea</taxon>
        <taxon>Pteromalidae</taxon>
        <taxon>Pteromalinae</taxon>
        <taxon>Trichomalopsis</taxon>
    </lineage>
</organism>
<dbReference type="EC" id="4.1.1.23" evidence="6"/>
<keyword evidence="18" id="KW-0511">Multifunctional enzyme</keyword>
<reference evidence="25 26" key="1">
    <citation type="journal article" date="2017" name="Curr. Biol.">
        <title>The Evolution of Venom by Co-option of Single-Copy Genes.</title>
        <authorList>
            <person name="Martinson E.O."/>
            <person name="Mrinalini"/>
            <person name="Kelkar Y.D."/>
            <person name="Chang C.H."/>
            <person name="Werren J.H."/>
        </authorList>
    </citation>
    <scope>NUCLEOTIDE SEQUENCE [LARGE SCALE GENOMIC DNA]</scope>
    <source>
        <strain evidence="25 26">Alberta</strain>
        <tissue evidence="25">Whole body</tissue>
    </source>
</reference>
<comment type="catalytic activity">
    <reaction evidence="19">
        <text>L-threonyl-[protein] + ATP = O-phospho-L-threonyl-[protein] + ADP + H(+)</text>
        <dbReference type="Rhea" id="RHEA:46608"/>
        <dbReference type="Rhea" id="RHEA-COMP:11060"/>
        <dbReference type="Rhea" id="RHEA-COMP:11605"/>
        <dbReference type="ChEBI" id="CHEBI:15378"/>
        <dbReference type="ChEBI" id="CHEBI:30013"/>
        <dbReference type="ChEBI" id="CHEBI:30616"/>
        <dbReference type="ChEBI" id="CHEBI:61977"/>
        <dbReference type="ChEBI" id="CHEBI:456216"/>
        <dbReference type="EC" id="2.7.11.22"/>
    </reaction>
</comment>
<dbReference type="InterPro" id="IPR023031">
    <property type="entry name" value="OPRT"/>
</dbReference>
<dbReference type="PANTHER" id="PTHR19278">
    <property type="entry name" value="OROTATE PHOSPHORIBOSYLTRANSFERASE"/>
    <property type="match status" value="1"/>
</dbReference>
<dbReference type="EMBL" id="NNAY01001812">
    <property type="protein sequence ID" value="OXU22847.1"/>
    <property type="molecule type" value="Genomic_DNA"/>
</dbReference>
<dbReference type="FunFam" id="3.30.200.20:FF:000049">
    <property type="entry name" value="cyclin-dependent kinase-like 1 isoform X1"/>
    <property type="match status" value="1"/>
</dbReference>
<dbReference type="SUPFAM" id="SSF53271">
    <property type="entry name" value="PRTase-like"/>
    <property type="match status" value="1"/>
</dbReference>
<dbReference type="EC" id="2.7.11.22" evidence="7"/>
<comment type="pathway">
    <text evidence="2">Pyrimidine metabolism; UMP biosynthesis via de novo pathway; UMP from orotate: step 1/2.</text>
</comment>
<evidence type="ECO:0000256" key="2">
    <source>
        <dbReference type="ARBA" id="ARBA00004889"/>
    </source>
</evidence>
<protein>
    <recommendedName>
        <fullName evidence="8">Uridine 5'-monophosphate synthase</fullName>
        <ecNumber evidence="5">2.4.2.10</ecNumber>
        <ecNumber evidence="7">2.7.11.22</ecNumber>
        <ecNumber evidence="6">4.1.1.23</ecNumber>
    </recommendedName>
</protein>
<accession>A0A232EWX5</accession>
<comment type="caution">
    <text evidence="25">The sequence shown here is derived from an EMBL/GenBank/DDBJ whole genome shotgun (WGS) entry which is preliminary data.</text>
</comment>
<dbReference type="FunFam" id="3.20.20.70:FF:000114">
    <property type="entry name" value="Decarboxylase,orotidine phosphate"/>
    <property type="match status" value="1"/>
</dbReference>
<evidence type="ECO:0000256" key="7">
    <source>
        <dbReference type="ARBA" id="ARBA00012425"/>
    </source>
</evidence>
<evidence type="ECO:0000256" key="18">
    <source>
        <dbReference type="ARBA" id="ARBA00023268"/>
    </source>
</evidence>
<feature type="binding site" evidence="22">
    <location>
        <position position="671"/>
    </location>
    <ligand>
        <name>substrate</name>
    </ligand>
</feature>
<keyword evidence="11" id="KW-0808">Transferase</keyword>
<comment type="similarity">
    <text evidence="4">In the C-terminal section; belongs to the OMP decarboxylase family.</text>
</comment>
<evidence type="ECO:0000256" key="4">
    <source>
        <dbReference type="ARBA" id="ARBA00009769"/>
    </source>
</evidence>
<dbReference type="HAMAP" id="MF_01208">
    <property type="entry name" value="PyrE"/>
    <property type="match status" value="1"/>
</dbReference>
<dbReference type="CDD" id="cd06223">
    <property type="entry name" value="PRTases_typeI"/>
    <property type="match status" value="1"/>
</dbReference>
<feature type="active site" description="For OMPdecase activity" evidence="21">
    <location>
        <position position="726"/>
    </location>
</feature>
<evidence type="ECO:0000256" key="14">
    <source>
        <dbReference type="ARBA" id="ARBA00022793"/>
    </source>
</evidence>
<evidence type="ECO:0000256" key="9">
    <source>
        <dbReference type="ARBA" id="ARBA00022527"/>
    </source>
</evidence>
<name>A0A232EWX5_9HYME</name>
<evidence type="ECO:0000256" key="15">
    <source>
        <dbReference type="ARBA" id="ARBA00022840"/>
    </source>
</evidence>
<dbReference type="Gene3D" id="1.10.510.10">
    <property type="entry name" value="Transferase(Phosphotransferase) domain 1"/>
    <property type="match status" value="1"/>
</dbReference>
<feature type="binding site" evidence="23">
    <location>
        <position position="34"/>
    </location>
    <ligand>
        <name>ATP</name>
        <dbReference type="ChEBI" id="CHEBI:30616"/>
    </ligand>
</feature>
<dbReference type="InterPro" id="IPR011009">
    <property type="entry name" value="Kinase-like_dom_sf"/>
</dbReference>
<feature type="binding site" evidence="22">
    <location>
        <position position="786"/>
    </location>
    <ligand>
        <name>substrate</name>
    </ligand>
</feature>
<dbReference type="GO" id="GO:0005524">
    <property type="term" value="F:ATP binding"/>
    <property type="evidence" value="ECO:0007669"/>
    <property type="project" value="UniProtKB-UniRule"/>
</dbReference>
<dbReference type="GO" id="GO:0006207">
    <property type="term" value="P:'de novo' pyrimidine nucleobase biosynthetic process"/>
    <property type="evidence" value="ECO:0007669"/>
    <property type="project" value="InterPro"/>
</dbReference>
<evidence type="ECO:0000256" key="17">
    <source>
        <dbReference type="ARBA" id="ARBA00023239"/>
    </source>
</evidence>
<dbReference type="PANTHER" id="PTHR19278:SF9">
    <property type="entry name" value="URIDINE 5'-MONOPHOSPHATE SYNTHASE"/>
    <property type="match status" value="1"/>
</dbReference>
<dbReference type="NCBIfam" id="TIGR01740">
    <property type="entry name" value="pyrF"/>
    <property type="match status" value="1"/>
</dbReference>